<dbReference type="Gene3D" id="1.25.40.10">
    <property type="entry name" value="Tetratricopeptide repeat domain"/>
    <property type="match status" value="1"/>
</dbReference>
<dbReference type="InterPro" id="IPR027417">
    <property type="entry name" value="P-loop_NTPase"/>
</dbReference>
<dbReference type="Gene3D" id="3.40.50.300">
    <property type="entry name" value="P-loop containing nucleotide triphosphate hydrolases"/>
    <property type="match status" value="1"/>
</dbReference>
<keyword evidence="2" id="KW-0238">DNA-binding</keyword>
<dbReference type="Pfam" id="PF00196">
    <property type="entry name" value="GerE"/>
    <property type="match status" value="1"/>
</dbReference>
<reference evidence="5 6" key="1">
    <citation type="submission" date="2020-04" db="EMBL/GenBank/DDBJ databases">
        <title>Paenibacillus algicola sp. nov., a novel marine bacterium producing alginate lyase.</title>
        <authorList>
            <person name="Huang H."/>
        </authorList>
    </citation>
    <scope>NUCLEOTIDE SEQUENCE [LARGE SCALE GENOMIC DNA]</scope>
    <source>
        <strain evidence="5 6">L7-75</strain>
    </source>
</reference>
<evidence type="ECO:0000313" key="5">
    <source>
        <dbReference type="EMBL" id="NMO95085.1"/>
    </source>
</evidence>
<dbReference type="InterPro" id="IPR000792">
    <property type="entry name" value="Tscrpt_reg_LuxR_C"/>
</dbReference>
<sequence length="881" mass="100572">MIMSNNIPMIQAKISRPVLKDNFIYRQQLMEQITLGSKGKITSVTAPAGYGKSTLLAQWVSGTTHDQQVHAWLTLDDRDNDPVRFWRYIVYSLCTSLSGGLENRFLALADMLPGTSSGMFLDALLYELSRLTSDTYVILDDLHLIYNPKIHEDLAYWIHYLPPHIHIMLSSRTELPFSTIRWRVQEQAANISIDQLKFTEEETRDYLRSVYSYTSMFISDQQIREMTKQTEGWVTGLQLASLSLQSSGPDEVFMHVIGGDHYHVGEYLVSEVMSKLPEETQHFLLKTCILSRFDSGACDAVTEMNNSHLVLNELQRLNLFLIPLDEQNRWFRYHHLFAEFLQHRLFLEDPSAYKKLHALAGQHFADNGWMDEALDHVIQAEEYELAESYLSSHLQHVLRRGELTTLRKWLDHISSRHTLSHELSLFLAFVLVLTGEMKQAEQMLTDLEQVCAGMPPSERRNQLQSSMLFVRSNLVFRNGDFEKWFEFSQGILDNIIPDNPVYFHFDYNLRDPLVRRTSMGLNGVLSRDTEKIGLMFTGVLAAHGWEDSLIHLYVKQSLCEGYYEWNRLEDSRRLAGEIAQSRSSVDTLGLLVPLRITEARLAAAEGQYTVAHHIVDEAQQSALARKEHTWVLELRAFRARLFLQERNIPQARKEVAALGIRPKDKPVYSREFQILTLVRLLRRQRKEPEALQLLELLKPQAAREQQIASLVEISILQALLETQRGQAARGMDFLSEALALGSQNGYVRSFLDEGPEMKQLLSLYAERLEDQNDLEAEGNLLDYVQMLGRQFAEFTEAGTAGTAAAAELTSSLLPEALSRTELDLLNQIRQGASNKEMAASLSLSPGTIRVYLSRLYDKLEVSTRTQALIKAQDLGILDGSN</sequence>
<dbReference type="InterPro" id="IPR036388">
    <property type="entry name" value="WH-like_DNA-bd_sf"/>
</dbReference>
<evidence type="ECO:0000256" key="1">
    <source>
        <dbReference type="ARBA" id="ARBA00023015"/>
    </source>
</evidence>
<dbReference type="SUPFAM" id="SSF48452">
    <property type="entry name" value="TPR-like"/>
    <property type="match status" value="1"/>
</dbReference>
<dbReference type="PANTHER" id="PTHR44688:SF16">
    <property type="entry name" value="DNA-BINDING TRANSCRIPTIONAL ACTIVATOR DEVR_DOSR"/>
    <property type="match status" value="1"/>
</dbReference>
<gene>
    <name evidence="5" type="ORF">HII30_04700</name>
</gene>
<dbReference type="InterPro" id="IPR016032">
    <property type="entry name" value="Sig_transdc_resp-reg_C-effctor"/>
</dbReference>
<dbReference type="PRINTS" id="PR00038">
    <property type="entry name" value="HTHLUXR"/>
</dbReference>
<dbReference type="EMBL" id="JABBPN010000003">
    <property type="protein sequence ID" value="NMO95085.1"/>
    <property type="molecule type" value="Genomic_DNA"/>
</dbReference>
<dbReference type="PANTHER" id="PTHR44688">
    <property type="entry name" value="DNA-BINDING TRANSCRIPTIONAL ACTIVATOR DEVR_DOSR"/>
    <property type="match status" value="1"/>
</dbReference>
<proteinExistence type="predicted"/>
<dbReference type="Pfam" id="PF25873">
    <property type="entry name" value="WHD_MalT"/>
    <property type="match status" value="1"/>
</dbReference>
<dbReference type="InterPro" id="IPR041617">
    <property type="entry name" value="TPR_MalT"/>
</dbReference>
<dbReference type="GO" id="GO:0006355">
    <property type="term" value="P:regulation of DNA-templated transcription"/>
    <property type="evidence" value="ECO:0007669"/>
    <property type="project" value="InterPro"/>
</dbReference>
<organism evidence="5 6">
    <name type="scientific">Paenibacillus lemnae</name>
    <dbReference type="NCBI Taxonomy" id="1330551"/>
    <lineage>
        <taxon>Bacteria</taxon>
        <taxon>Bacillati</taxon>
        <taxon>Bacillota</taxon>
        <taxon>Bacilli</taxon>
        <taxon>Bacillales</taxon>
        <taxon>Paenibacillaceae</taxon>
        <taxon>Paenibacillus</taxon>
    </lineage>
</organism>
<evidence type="ECO:0000256" key="2">
    <source>
        <dbReference type="ARBA" id="ARBA00023125"/>
    </source>
</evidence>
<keyword evidence="3" id="KW-0804">Transcription</keyword>
<dbReference type="Proteomes" id="UP000565468">
    <property type="component" value="Unassembled WGS sequence"/>
</dbReference>
<dbReference type="PROSITE" id="PS50043">
    <property type="entry name" value="HTH_LUXR_2"/>
    <property type="match status" value="1"/>
</dbReference>
<dbReference type="CDD" id="cd06170">
    <property type="entry name" value="LuxR_C_like"/>
    <property type="match status" value="1"/>
</dbReference>
<dbReference type="Pfam" id="PF17874">
    <property type="entry name" value="TPR_MalT"/>
    <property type="match status" value="1"/>
</dbReference>
<evidence type="ECO:0000259" key="4">
    <source>
        <dbReference type="PROSITE" id="PS50043"/>
    </source>
</evidence>
<dbReference type="SUPFAM" id="SSF46894">
    <property type="entry name" value="C-terminal effector domain of the bipartite response regulators"/>
    <property type="match status" value="1"/>
</dbReference>
<dbReference type="SUPFAM" id="SSF52540">
    <property type="entry name" value="P-loop containing nucleoside triphosphate hydrolases"/>
    <property type="match status" value="1"/>
</dbReference>
<name>A0A848M2V3_PAELE</name>
<dbReference type="InterPro" id="IPR059106">
    <property type="entry name" value="WHD_MalT"/>
</dbReference>
<dbReference type="Gene3D" id="1.10.10.10">
    <property type="entry name" value="Winged helix-like DNA-binding domain superfamily/Winged helix DNA-binding domain"/>
    <property type="match status" value="1"/>
</dbReference>
<feature type="domain" description="HTH luxR-type" evidence="4">
    <location>
        <begin position="810"/>
        <end position="875"/>
    </location>
</feature>
<protein>
    <submittedName>
        <fullName evidence="5">LuxR family transcriptional regulator</fullName>
    </submittedName>
</protein>
<accession>A0A848M2V3</accession>
<evidence type="ECO:0000256" key="3">
    <source>
        <dbReference type="ARBA" id="ARBA00023163"/>
    </source>
</evidence>
<dbReference type="InterPro" id="IPR011990">
    <property type="entry name" value="TPR-like_helical_dom_sf"/>
</dbReference>
<keyword evidence="6" id="KW-1185">Reference proteome</keyword>
<dbReference type="AlphaFoldDB" id="A0A848M2V3"/>
<comment type="caution">
    <text evidence="5">The sequence shown here is derived from an EMBL/GenBank/DDBJ whole genome shotgun (WGS) entry which is preliminary data.</text>
</comment>
<evidence type="ECO:0000313" key="6">
    <source>
        <dbReference type="Proteomes" id="UP000565468"/>
    </source>
</evidence>
<dbReference type="GO" id="GO:0003677">
    <property type="term" value="F:DNA binding"/>
    <property type="evidence" value="ECO:0007669"/>
    <property type="project" value="UniProtKB-KW"/>
</dbReference>
<dbReference type="SMART" id="SM00421">
    <property type="entry name" value="HTH_LUXR"/>
    <property type="match status" value="1"/>
</dbReference>
<keyword evidence="1" id="KW-0805">Transcription regulation</keyword>